<dbReference type="EMBL" id="JADYXP020000011">
    <property type="protein sequence ID" value="KAL0114081.1"/>
    <property type="molecule type" value="Genomic_DNA"/>
</dbReference>
<keyword evidence="2" id="KW-1185">Reference proteome</keyword>
<reference evidence="1 2" key="1">
    <citation type="submission" date="2023-03" db="EMBL/GenBank/DDBJ databases">
        <title>High recombination rates correlate with genetic variation in Cardiocondyla obscurior ants.</title>
        <authorList>
            <person name="Errbii M."/>
        </authorList>
    </citation>
    <scope>NUCLEOTIDE SEQUENCE [LARGE SCALE GENOMIC DNA]</scope>
    <source>
        <strain evidence="1">Alpha-2009</strain>
        <tissue evidence="1">Whole body</tissue>
    </source>
</reference>
<evidence type="ECO:0000313" key="2">
    <source>
        <dbReference type="Proteomes" id="UP001430953"/>
    </source>
</evidence>
<comment type="caution">
    <text evidence="1">The sequence shown here is derived from an EMBL/GenBank/DDBJ whole genome shotgun (WGS) entry which is preliminary data.</text>
</comment>
<dbReference type="AlphaFoldDB" id="A0AAW2FDQ9"/>
<dbReference type="Proteomes" id="UP001430953">
    <property type="component" value="Unassembled WGS sequence"/>
</dbReference>
<protein>
    <recommendedName>
        <fullName evidence="3">Secreted protein</fullName>
    </recommendedName>
</protein>
<evidence type="ECO:0000313" key="1">
    <source>
        <dbReference type="EMBL" id="KAL0114081.1"/>
    </source>
</evidence>
<accession>A0AAW2FDQ9</accession>
<organism evidence="1 2">
    <name type="scientific">Cardiocondyla obscurior</name>
    <dbReference type="NCBI Taxonomy" id="286306"/>
    <lineage>
        <taxon>Eukaryota</taxon>
        <taxon>Metazoa</taxon>
        <taxon>Ecdysozoa</taxon>
        <taxon>Arthropoda</taxon>
        <taxon>Hexapoda</taxon>
        <taxon>Insecta</taxon>
        <taxon>Pterygota</taxon>
        <taxon>Neoptera</taxon>
        <taxon>Endopterygota</taxon>
        <taxon>Hymenoptera</taxon>
        <taxon>Apocrita</taxon>
        <taxon>Aculeata</taxon>
        <taxon>Formicoidea</taxon>
        <taxon>Formicidae</taxon>
        <taxon>Myrmicinae</taxon>
        <taxon>Cardiocondyla</taxon>
    </lineage>
</organism>
<name>A0AAW2FDQ9_9HYME</name>
<proteinExistence type="predicted"/>
<sequence>MTTATQGGLSAMACLSRLAVASVNTHRTRWPTPTPTQTRSYIHLCTQMYNPPPPPLPLRTEIGNQIVRLKRSHRVSLSFGRRLLGFA</sequence>
<gene>
    <name evidence="1" type="ORF">PUN28_011416</name>
</gene>
<evidence type="ECO:0008006" key="3">
    <source>
        <dbReference type="Google" id="ProtNLM"/>
    </source>
</evidence>